<organism evidence="4 5">
    <name type="scientific">Zopfia rhizophila CBS 207.26</name>
    <dbReference type="NCBI Taxonomy" id="1314779"/>
    <lineage>
        <taxon>Eukaryota</taxon>
        <taxon>Fungi</taxon>
        <taxon>Dikarya</taxon>
        <taxon>Ascomycota</taxon>
        <taxon>Pezizomycotina</taxon>
        <taxon>Dothideomycetes</taxon>
        <taxon>Dothideomycetes incertae sedis</taxon>
        <taxon>Zopfiaceae</taxon>
        <taxon>Zopfia</taxon>
    </lineage>
</organism>
<keyword evidence="2" id="KW-0812">Transmembrane</keyword>
<keyword evidence="2" id="KW-1133">Transmembrane helix</keyword>
<keyword evidence="2" id="KW-0472">Membrane</keyword>
<accession>A0A6A6EAZ2</accession>
<dbReference type="OrthoDB" id="3918601at2759"/>
<feature type="domain" description="Rhodopsin" evidence="3">
    <location>
        <begin position="31"/>
        <end position="263"/>
    </location>
</feature>
<feature type="transmembrane region" description="Helical" evidence="2">
    <location>
        <begin position="167"/>
        <end position="190"/>
    </location>
</feature>
<feature type="transmembrane region" description="Helical" evidence="2">
    <location>
        <begin position="202"/>
        <end position="223"/>
    </location>
</feature>
<feature type="transmembrane region" description="Helical" evidence="2">
    <location>
        <begin position="92"/>
        <end position="113"/>
    </location>
</feature>
<protein>
    <recommendedName>
        <fullName evidence="3">Rhodopsin domain-containing protein</fullName>
    </recommendedName>
</protein>
<keyword evidence="5" id="KW-1185">Reference proteome</keyword>
<dbReference type="AlphaFoldDB" id="A0A6A6EAZ2"/>
<dbReference type="Pfam" id="PF20684">
    <property type="entry name" value="Fung_rhodopsin"/>
    <property type="match status" value="1"/>
</dbReference>
<dbReference type="EMBL" id="ML994624">
    <property type="protein sequence ID" value="KAF2188343.1"/>
    <property type="molecule type" value="Genomic_DNA"/>
</dbReference>
<dbReference type="Proteomes" id="UP000800200">
    <property type="component" value="Unassembled WGS sequence"/>
</dbReference>
<dbReference type="PANTHER" id="PTHR38794:SF1">
    <property type="entry name" value="INTEGRAL MEMBRANE PROTEIN"/>
    <property type="match status" value="1"/>
</dbReference>
<reference evidence="4" key="1">
    <citation type="journal article" date="2020" name="Stud. Mycol.">
        <title>101 Dothideomycetes genomes: a test case for predicting lifestyles and emergence of pathogens.</title>
        <authorList>
            <person name="Haridas S."/>
            <person name="Albert R."/>
            <person name="Binder M."/>
            <person name="Bloem J."/>
            <person name="Labutti K."/>
            <person name="Salamov A."/>
            <person name="Andreopoulos B."/>
            <person name="Baker S."/>
            <person name="Barry K."/>
            <person name="Bills G."/>
            <person name="Bluhm B."/>
            <person name="Cannon C."/>
            <person name="Castanera R."/>
            <person name="Culley D."/>
            <person name="Daum C."/>
            <person name="Ezra D."/>
            <person name="Gonzalez J."/>
            <person name="Henrissat B."/>
            <person name="Kuo A."/>
            <person name="Liang C."/>
            <person name="Lipzen A."/>
            <person name="Lutzoni F."/>
            <person name="Magnuson J."/>
            <person name="Mondo S."/>
            <person name="Nolan M."/>
            <person name="Ohm R."/>
            <person name="Pangilinan J."/>
            <person name="Park H.-J."/>
            <person name="Ramirez L."/>
            <person name="Alfaro M."/>
            <person name="Sun H."/>
            <person name="Tritt A."/>
            <person name="Yoshinaga Y."/>
            <person name="Zwiers L.-H."/>
            <person name="Turgeon B."/>
            <person name="Goodwin S."/>
            <person name="Spatafora J."/>
            <person name="Crous P."/>
            <person name="Grigoriev I."/>
        </authorList>
    </citation>
    <scope>NUCLEOTIDE SEQUENCE</scope>
    <source>
        <strain evidence="4">CBS 207.26</strain>
    </source>
</reference>
<feature type="region of interest" description="Disordered" evidence="1">
    <location>
        <begin position="283"/>
        <end position="313"/>
    </location>
</feature>
<evidence type="ECO:0000256" key="1">
    <source>
        <dbReference type="SAM" id="MobiDB-lite"/>
    </source>
</evidence>
<evidence type="ECO:0000313" key="4">
    <source>
        <dbReference type="EMBL" id="KAF2188343.1"/>
    </source>
</evidence>
<gene>
    <name evidence="4" type="ORF">K469DRAFT_703857</name>
</gene>
<dbReference type="PANTHER" id="PTHR38794">
    <property type="entry name" value="INTEGRAL MEMBRANE PROTEIN"/>
    <property type="match status" value="1"/>
</dbReference>
<sequence length="313" mass="34440">MDQRLPPVTRGESLNVLSWTLLCLTILSKVARFGTKYVIVRKWEWDDLLAILALVFSASQTIAMSMETASGLGLHFSTLSATEKIAFQKASYSSGILFIATLWASKTATVLLVQQLNAFSWELQLARGTAVLLGGWAFTAIFASAFACSLPRPWKLVGNRCFDRAAFYNYVSISNIITEVIVLVVPMIVLWKINITKKRKAAILSCFGSRIFTIIAMICQLVYGQKAYSTSDPTFDKWKTAMCAQLVQNLCVISCSIPYLKPFYIGLQSGMIRSDDLRRGHTSGYATGSGRSEGYERDSENEGAPSGGETGGR</sequence>
<proteinExistence type="predicted"/>
<dbReference type="InterPro" id="IPR049326">
    <property type="entry name" value="Rhodopsin_dom_fungi"/>
</dbReference>
<evidence type="ECO:0000313" key="5">
    <source>
        <dbReference type="Proteomes" id="UP000800200"/>
    </source>
</evidence>
<evidence type="ECO:0000256" key="2">
    <source>
        <dbReference type="SAM" id="Phobius"/>
    </source>
</evidence>
<name>A0A6A6EAZ2_9PEZI</name>
<feature type="transmembrane region" description="Helical" evidence="2">
    <location>
        <begin position="125"/>
        <end position="147"/>
    </location>
</feature>
<evidence type="ECO:0000259" key="3">
    <source>
        <dbReference type="Pfam" id="PF20684"/>
    </source>
</evidence>